<evidence type="ECO:0000256" key="1">
    <source>
        <dbReference type="ARBA" id="ARBA00022658"/>
    </source>
</evidence>
<gene>
    <name evidence="5" type="ORF">DC041_0010171</name>
</gene>
<feature type="compositionally biased region" description="Polar residues" evidence="2">
    <location>
        <begin position="892"/>
        <end position="925"/>
    </location>
</feature>
<comment type="caution">
    <text evidence="5">The sequence shown here is derived from an EMBL/GenBank/DDBJ whole genome shotgun (WGS) entry which is preliminary data.</text>
</comment>
<accession>A0A430Q6P0</accession>
<dbReference type="GO" id="GO:0005737">
    <property type="term" value="C:cytoplasm"/>
    <property type="evidence" value="ECO:0007669"/>
    <property type="project" value="TreeGrafter"/>
</dbReference>
<dbReference type="InterPro" id="IPR001849">
    <property type="entry name" value="PH_domain"/>
</dbReference>
<dbReference type="InterPro" id="IPR011993">
    <property type="entry name" value="PH-like_dom_sf"/>
</dbReference>
<dbReference type="InterPro" id="IPR036865">
    <property type="entry name" value="CRAL-TRIO_dom_sf"/>
</dbReference>
<organism evidence="5 6">
    <name type="scientific">Schistosoma bovis</name>
    <name type="common">Blood fluke</name>
    <dbReference type="NCBI Taxonomy" id="6184"/>
    <lineage>
        <taxon>Eukaryota</taxon>
        <taxon>Metazoa</taxon>
        <taxon>Spiralia</taxon>
        <taxon>Lophotrochozoa</taxon>
        <taxon>Platyhelminthes</taxon>
        <taxon>Trematoda</taxon>
        <taxon>Digenea</taxon>
        <taxon>Strigeidida</taxon>
        <taxon>Schistosomatoidea</taxon>
        <taxon>Schistosomatidae</taxon>
        <taxon>Schistosoma</taxon>
    </lineage>
</organism>
<evidence type="ECO:0000313" key="6">
    <source>
        <dbReference type="Proteomes" id="UP000290809"/>
    </source>
</evidence>
<proteinExistence type="predicted"/>
<dbReference type="PANTHER" id="PTHR22826">
    <property type="entry name" value="RHO GUANINE EXCHANGE FACTOR-RELATED"/>
    <property type="match status" value="1"/>
</dbReference>
<dbReference type="Pfam" id="PF00621">
    <property type="entry name" value="RhoGEF"/>
    <property type="match status" value="1"/>
</dbReference>
<evidence type="ECO:0000256" key="2">
    <source>
        <dbReference type="SAM" id="MobiDB-lite"/>
    </source>
</evidence>
<dbReference type="CDD" id="cd00170">
    <property type="entry name" value="SEC14"/>
    <property type="match status" value="1"/>
</dbReference>
<dbReference type="InterPro" id="IPR001251">
    <property type="entry name" value="CRAL-TRIO_dom"/>
</dbReference>
<keyword evidence="1" id="KW-0344">Guanine-nucleotide releasing factor</keyword>
<dbReference type="Gene3D" id="1.20.900.10">
    <property type="entry name" value="Dbl homology (DH) domain"/>
    <property type="match status" value="1"/>
</dbReference>
<evidence type="ECO:0000259" key="4">
    <source>
        <dbReference type="PROSITE" id="PS50010"/>
    </source>
</evidence>
<dbReference type="EMBL" id="QMKO01002482">
    <property type="protein sequence ID" value="RTG83368.1"/>
    <property type="molecule type" value="Genomic_DNA"/>
</dbReference>
<dbReference type="SMART" id="SM00516">
    <property type="entry name" value="SEC14"/>
    <property type="match status" value="1"/>
</dbReference>
<dbReference type="PROSITE" id="PS50003">
    <property type="entry name" value="PH_DOMAIN"/>
    <property type="match status" value="1"/>
</dbReference>
<protein>
    <recommendedName>
        <fullName evidence="7">Guanine nucleotide exchange factor DBS</fullName>
    </recommendedName>
</protein>
<dbReference type="STRING" id="6184.A0A430Q6P0"/>
<dbReference type="PROSITE" id="PS50010">
    <property type="entry name" value="DH_2"/>
    <property type="match status" value="1"/>
</dbReference>
<sequence>MTDNHSISSNRHSPILAKDIKDVLLRRYAIFTGGHDKEFRSLIIFQDRGLDGLGDDSYIFLMQYFSSLSTMLTCVQEFTVVIDRRTGNWTVVKSIVARLNEKFPGNLHQIFIIKPQGFMQGFFLEKTINSIRDGCKIPLIFVDKTEELLPFIDQQHLTSDLGGELNFDIEDWLTNRIDIEEYFEEVEHLNTELKNIMNQCINQNYNERQDYYCNPKSRTCYLNQFYSCENMLELRKKCHHWLHRVSHCEVKGLKIRENLLKKNSNQSCTTIREEDTTIKCDIPSKTGTWANTSDAYDLPVDYVFHIITFDRILIRLTEARTELRRYWREYMKRVRVTFLVDDVENQYYEFTNLASTWNNLIESLVDYLPVKMSNSSTLSPAHQHYHNQSLKDDKENSCIHNSNNSPCSPSHFIILSALKNDDDETDTSLSKTILESLELLSCRILEAEATGNRLLARLKELDKIASNFALFIIDNVEEKEGVLLNNSNEKDNHQASFLCCDVNRLVSANLVSNIICPDLSIKLNGSNQQNDVNLNTSCLSLYSGEEDESSNLVMSDEINHSSNEKTDESMQQYFLPIKFPSNVKEWSLLFKNMIDLASIDLPKAADQINRLLQLYTEIDNVTSFLCCDVNRLVSANLVSNIICPDLSIKLNGSNQQNDVNLNTSCLSLYSGEEDESSNLVMSDEINHSSNEKTDESMQQYFLPIKFPSNVKEWSLLFKNMIDLASIDLPKAADQINRLLQLYTEIDNAASWIKEGHHLLKTVTPPNKLTTMNLVECRSRMDELITFTSSRQSRLELLRNPKLFHSRLVGLLDADLKSHLSKLLKQVEDLAQNCNLAIASIRQHISRTSFPRNHPNSKSFNSSTNSSGSTLTSPGTNSPIQEAIESASSSSEGLNSHNNKVSNSIQGSNSTSYQLSQLESPTSLSTPGKRYQLAWKELVDTEKSYVNFLQHVYDVVWLNSIDNANNDELGTRSHPQPTFMRDNQNRLLFQLGAALEKDRIYSSWLTACNEEVYRREMSITKMNDSESSVPPTELNRPILLFSSRLVTPVQRFQRYHLLLDRLVQHETNELDRCDLQSAHKAILELCETVNIAMQLRGLSVRPSALGPFLLQGDFTISRDDVRFMPSKQRHVFLFTNAILLTKYRTSPNSFIPVLINPSTVINSAISNISRDHSIDSYEKSTNTYSAYNQSNNGLGTTSNLLAFTKSLTSSSGNSSNNLTSTNIPTFTYRPYYEIKQELELSKIGLTPHFHGDRRRFAIWTAKRAVTYIFQSSDPAIRDAWVKAINELLMVQLIRDRYKVLNNTDIQSAKILYTEQLSFNSNISDRSKSLPVSSKTLLHKVNPFFPASKPVAYVLKRLPFQTSPYLLQFDLLGGIISRHVINTPKTHMHELVL</sequence>
<feature type="compositionally biased region" description="Low complexity" evidence="2">
    <location>
        <begin position="855"/>
        <end position="891"/>
    </location>
</feature>
<dbReference type="Pfam" id="PF22697">
    <property type="entry name" value="SOS1_NGEF_PH"/>
    <property type="match status" value="1"/>
</dbReference>
<dbReference type="InterPro" id="IPR055251">
    <property type="entry name" value="SOS1_NGEF_PH"/>
</dbReference>
<dbReference type="Gene3D" id="2.30.29.30">
    <property type="entry name" value="Pleckstrin-homology domain (PH domain)/Phosphotyrosine-binding domain (PTB)"/>
    <property type="match status" value="1"/>
</dbReference>
<name>A0A430Q6P0_SCHBO</name>
<evidence type="ECO:0000313" key="5">
    <source>
        <dbReference type="EMBL" id="RTG83368.1"/>
    </source>
</evidence>
<dbReference type="InterPro" id="IPR000219">
    <property type="entry name" value="DH_dom"/>
</dbReference>
<dbReference type="InterPro" id="IPR051336">
    <property type="entry name" value="RhoGEF_Guanine_NuclExch_SF"/>
</dbReference>
<evidence type="ECO:0000259" key="3">
    <source>
        <dbReference type="PROSITE" id="PS50003"/>
    </source>
</evidence>
<feature type="domain" description="DH" evidence="4">
    <location>
        <begin position="1040"/>
        <end position="1091"/>
    </location>
</feature>
<dbReference type="SUPFAM" id="SSF48065">
    <property type="entry name" value="DBL homology domain (DH-domain)"/>
    <property type="match status" value="1"/>
</dbReference>
<feature type="region of interest" description="Disordered" evidence="2">
    <location>
        <begin position="847"/>
        <end position="925"/>
    </location>
</feature>
<dbReference type="Gene3D" id="3.40.525.10">
    <property type="entry name" value="CRAL-TRIO lipid binding domain"/>
    <property type="match status" value="1"/>
</dbReference>
<evidence type="ECO:0008006" key="7">
    <source>
        <dbReference type="Google" id="ProtNLM"/>
    </source>
</evidence>
<dbReference type="GO" id="GO:0005085">
    <property type="term" value="F:guanyl-nucleotide exchange factor activity"/>
    <property type="evidence" value="ECO:0007669"/>
    <property type="project" value="UniProtKB-KW"/>
</dbReference>
<dbReference type="SUPFAM" id="SSF50729">
    <property type="entry name" value="PH domain-like"/>
    <property type="match status" value="1"/>
</dbReference>
<dbReference type="Pfam" id="PF13716">
    <property type="entry name" value="CRAL_TRIO_2"/>
    <property type="match status" value="1"/>
</dbReference>
<dbReference type="Proteomes" id="UP000290809">
    <property type="component" value="Unassembled WGS sequence"/>
</dbReference>
<reference evidence="5 6" key="1">
    <citation type="journal article" date="2019" name="PLoS Pathog.">
        <title>Genome sequence of the bovine parasite Schistosoma bovis Tanzania.</title>
        <authorList>
            <person name="Oey H."/>
            <person name="Zakrzewski M."/>
            <person name="Gobert G."/>
            <person name="Gravermann K."/>
            <person name="Stoye J."/>
            <person name="Jones M."/>
            <person name="Mcmanus D."/>
            <person name="Krause L."/>
        </authorList>
    </citation>
    <scope>NUCLEOTIDE SEQUENCE [LARGE SCALE GENOMIC DNA]</scope>
    <source>
        <strain evidence="5 6">TAN1997</strain>
    </source>
</reference>
<dbReference type="InterPro" id="IPR035899">
    <property type="entry name" value="DBL_dom_sf"/>
</dbReference>
<dbReference type="SMART" id="SM00233">
    <property type="entry name" value="PH"/>
    <property type="match status" value="1"/>
</dbReference>
<feature type="domain" description="PH" evidence="3">
    <location>
        <begin position="1106"/>
        <end position="1288"/>
    </location>
</feature>
<dbReference type="SUPFAM" id="SSF52087">
    <property type="entry name" value="CRAL/TRIO domain"/>
    <property type="match status" value="1"/>
</dbReference>
<keyword evidence="6" id="KW-1185">Reference proteome</keyword>